<dbReference type="PRINTS" id="PR00382">
    <property type="entry name" value="LIPIDTRNSFER"/>
</dbReference>
<name>A0ABR2LVF1_9ASPA</name>
<proteinExistence type="inferred from homology"/>
<dbReference type="Proteomes" id="UP001412067">
    <property type="component" value="Unassembled WGS sequence"/>
</dbReference>
<keyword evidence="2 5" id="KW-0732">Signal</keyword>
<accession>A0ABR2LVF1</accession>
<evidence type="ECO:0000259" key="6">
    <source>
        <dbReference type="SMART" id="SM00499"/>
    </source>
</evidence>
<dbReference type="InterPro" id="IPR000528">
    <property type="entry name" value="Plant_nsLTP"/>
</dbReference>
<comment type="caution">
    <text evidence="7">The sequence shown here is derived from an EMBL/GenBank/DDBJ whole genome shotgun (WGS) entry which is preliminary data.</text>
</comment>
<gene>
    <name evidence="7" type="ORF">KSP40_PGU011563</name>
</gene>
<evidence type="ECO:0000256" key="1">
    <source>
        <dbReference type="ARBA" id="ARBA00009748"/>
    </source>
</evidence>
<evidence type="ECO:0000313" key="8">
    <source>
        <dbReference type="Proteomes" id="UP001412067"/>
    </source>
</evidence>
<dbReference type="InterPro" id="IPR016140">
    <property type="entry name" value="Bifunc_inhib/LTP/seed_store"/>
</dbReference>
<dbReference type="InterPro" id="IPR043325">
    <property type="entry name" value="LTSS"/>
</dbReference>
<dbReference type="SUPFAM" id="SSF47699">
    <property type="entry name" value="Bifunctional inhibitor/lipid-transfer protein/seed storage 2S albumin"/>
    <property type="match status" value="1"/>
</dbReference>
<dbReference type="InterPro" id="IPR036312">
    <property type="entry name" value="Bifun_inhib/LTP/seed_sf"/>
</dbReference>
<keyword evidence="8" id="KW-1185">Reference proteome</keyword>
<dbReference type="EMBL" id="JBBWWR010000014">
    <property type="protein sequence ID" value="KAK8952839.1"/>
    <property type="molecule type" value="Genomic_DNA"/>
</dbReference>
<reference evidence="7 8" key="1">
    <citation type="journal article" date="2022" name="Nat. Plants">
        <title>Genomes of leafy and leafless Platanthera orchids illuminate the evolution of mycoheterotrophy.</title>
        <authorList>
            <person name="Li M.H."/>
            <person name="Liu K.W."/>
            <person name="Li Z."/>
            <person name="Lu H.C."/>
            <person name="Ye Q.L."/>
            <person name="Zhang D."/>
            <person name="Wang J.Y."/>
            <person name="Li Y.F."/>
            <person name="Zhong Z.M."/>
            <person name="Liu X."/>
            <person name="Yu X."/>
            <person name="Liu D.K."/>
            <person name="Tu X.D."/>
            <person name="Liu B."/>
            <person name="Hao Y."/>
            <person name="Liao X.Y."/>
            <person name="Jiang Y.T."/>
            <person name="Sun W.H."/>
            <person name="Chen J."/>
            <person name="Chen Y.Q."/>
            <person name="Ai Y."/>
            <person name="Zhai J.W."/>
            <person name="Wu S.S."/>
            <person name="Zhou Z."/>
            <person name="Hsiao Y.Y."/>
            <person name="Wu W.L."/>
            <person name="Chen Y.Y."/>
            <person name="Lin Y.F."/>
            <person name="Hsu J.L."/>
            <person name="Li C.Y."/>
            <person name="Wang Z.W."/>
            <person name="Zhao X."/>
            <person name="Zhong W.Y."/>
            <person name="Ma X.K."/>
            <person name="Ma L."/>
            <person name="Huang J."/>
            <person name="Chen G.Z."/>
            <person name="Huang M.Z."/>
            <person name="Huang L."/>
            <person name="Peng D.H."/>
            <person name="Luo Y.B."/>
            <person name="Zou S.Q."/>
            <person name="Chen S.P."/>
            <person name="Lan S."/>
            <person name="Tsai W.C."/>
            <person name="Van de Peer Y."/>
            <person name="Liu Z.J."/>
        </authorList>
    </citation>
    <scope>NUCLEOTIDE SEQUENCE [LARGE SCALE GENOMIC DNA]</scope>
    <source>
        <strain evidence="7">Lor288</strain>
    </source>
</reference>
<dbReference type="SMART" id="SM00499">
    <property type="entry name" value="AAI"/>
    <property type="match status" value="1"/>
</dbReference>
<comment type="similarity">
    <text evidence="1">Belongs to the plant LTP family.</text>
</comment>
<dbReference type="PANTHER" id="PTHR33044">
    <property type="entry name" value="BIFUNCTIONAL INHIBITOR/LIPID-TRANSFER PROTEIN/SEED STORAGE 2S ALBUMIN SUPERFAMILY PROTEIN-RELATED"/>
    <property type="match status" value="1"/>
</dbReference>
<keyword evidence="3" id="KW-1015">Disulfide bond</keyword>
<evidence type="ECO:0000313" key="7">
    <source>
        <dbReference type="EMBL" id="KAK8952839.1"/>
    </source>
</evidence>
<evidence type="ECO:0000256" key="4">
    <source>
        <dbReference type="ARBA" id="ARBA00023180"/>
    </source>
</evidence>
<organism evidence="7 8">
    <name type="scientific">Platanthera guangdongensis</name>
    <dbReference type="NCBI Taxonomy" id="2320717"/>
    <lineage>
        <taxon>Eukaryota</taxon>
        <taxon>Viridiplantae</taxon>
        <taxon>Streptophyta</taxon>
        <taxon>Embryophyta</taxon>
        <taxon>Tracheophyta</taxon>
        <taxon>Spermatophyta</taxon>
        <taxon>Magnoliopsida</taxon>
        <taxon>Liliopsida</taxon>
        <taxon>Asparagales</taxon>
        <taxon>Orchidaceae</taxon>
        <taxon>Orchidoideae</taxon>
        <taxon>Orchideae</taxon>
        <taxon>Orchidinae</taxon>
        <taxon>Platanthera</taxon>
    </lineage>
</organism>
<evidence type="ECO:0000256" key="5">
    <source>
        <dbReference type="SAM" id="SignalP"/>
    </source>
</evidence>
<sequence length="180" mass="19569">MAQRSLKAIIAAVITTTLLWMFASSSQPEDCTGEVISLAPCINYITGAASAPSNSCCSQLAAVVRSEPTCFCAVLKGGGPQFGIAGLNRTLALALPAACHVDAPTVGKCNGIEINPRLAVYLQLSILPHTLVAQINSILLQKLHCRRRRRRRRRRRSRHGQMFLLRREAILTAVIPREAL</sequence>
<evidence type="ECO:0000256" key="3">
    <source>
        <dbReference type="ARBA" id="ARBA00023157"/>
    </source>
</evidence>
<keyword evidence="4" id="KW-0325">Glycoprotein</keyword>
<dbReference type="CDD" id="cd00010">
    <property type="entry name" value="AAI_LTSS"/>
    <property type="match status" value="1"/>
</dbReference>
<feature type="signal peptide" evidence="5">
    <location>
        <begin position="1"/>
        <end position="33"/>
    </location>
</feature>
<feature type="chain" id="PRO_5047054150" description="Bifunctional inhibitor/plant lipid transfer protein/seed storage helical domain-containing protein" evidence="5">
    <location>
        <begin position="34"/>
        <end position="180"/>
    </location>
</feature>
<dbReference type="Pfam" id="PF14368">
    <property type="entry name" value="LTP_2"/>
    <property type="match status" value="1"/>
</dbReference>
<feature type="domain" description="Bifunctional inhibitor/plant lipid transfer protein/seed storage helical" evidence="6">
    <location>
        <begin position="31"/>
        <end position="109"/>
    </location>
</feature>
<dbReference type="Gene3D" id="1.10.110.10">
    <property type="entry name" value="Plant lipid-transfer and hydrophobic proteins"/>
    <property type="match status" value="1"/>
</dbReference>
<protein>
    <recommendedName>
        <fullName evidence="6">Bifunctional inhibitor/plant lipid transfer protein/seed storage helical domain-containing protein</fullName>
    </recommendedName>
</protein>
<evidence type="ECO:0000256" key="2">
    <source>
        <dbReference type="ARBA" id="ARBA00022729"/>
    </source>
</evidence>